<keyword evidence="1" id="KW-0732">Signal</keyword>
<dbReference type="PROSITE" id="PS51257">
    <property type="entry name" value="PROKAR_LIPOPROTEIN"/>
    <property type="match status" value="1"/>
</dbReference>
<name>A0ABU5KAP3_9ACTN</name>
<feature type="domain" description="DUF306" evidence="2">
    <location>
        <begin position="55"/>
        <end position="154"/>
    </location>
</feature>
<reference evidence="3 4" key="1">
    <citation type="submission" date="2023-11" db="EMBL/GenBank/DDBJ databases">
        <title>Novel species in genus Nocardioides.</title>
        <authorList>
            <person name="Zhou H."/>
        </authorList>
    </citation>
    <scope>NUCLEOTIDE SEQUENCE [LARGE SCALE GENOMIC DNA]</scope>
    <source>
        <strain evidence="3 4">S-58</strain>
    </source>
</reference>
<sequence>MSRPPNSRASAGALRARAAAVLATAGLLAACGSDGENGAARSPALEPLRSDMALLEAASFVSSSVEGRELVEDTEVQLSFDGDTMAVSGGCNTSFGAYTIEDGVLSWEAGPAATMMACDDDVTAQDAWLAELLTAGVTATTDGADLHLDSEGTTLVLEREPPVPLDTLLGRTWSVVGTVSDGSTSRLPSRVRTPRLVVGQDGLSRLDTGCNVGRTRVTVDRVSVSFAPPTVTRTACREPDRTIEGIVLSVVDGRSDSVYYDGAVLLVIKDGFGLLFQVA</sequence>
<dbReference type="RefSeq" id="WP_322424187.1">
    <property type="nucleotide sequence ID" value="NZ_JAXQPW010000002.1"/>
</dbReference>
<accession>A0ABU5KAP3</accession>
<dbReference type="Pfam" id="PF03724">
    <property type="entry name" value="META"/>
    <property type="match status" value="2"/>
</dbReference>
<evidence type="ECO:0000313" key="3">
    <source>
        <dbReference type="EMBL" id="MDZ5662039.1"/>
    </source>
</evidence>
<feature type="domain" description="DUF306" evidence="2">
    <location>
        <begin position="168"/>
        <end position="265"/>
    </location>
</feature>
<dbReference type="Gene3D" id="2.40.128.270">
    <property type="match status" value="2"/>
</dbReference>
<feature type="signal peptide" evidence="1">
    <location>
        <begin position="1"/>
        <end position="29"/>
    </location>
</feature>
<dbReference type="Proteomes" id="UP001291999">
    <property type="component" value="Unassembled WGS sequence"/>
</dbReference>
<dbReference type="InterPro" id="IPR038670">
    <property type="entry name" value="HslJ-like_sf"/>
</dbReference>
<proteinExistence type="predicted"/>
<organism evidence="3 4">
    <name type="scientific">Nocardioides renjunii</name>
    <dbReference type="NCBI Taxonomy" id="3095075"/>
    <lineage>
        <taxon>Bacteria</taxon>
        <taxon>Bacillati</taxon>
        <taxon>Actinomycetota</taxon>
        <taxon>Actinomycetes</taxon>
        <taxon>Propionibacteriales</taxon>
        <taxon>Nocardioidaceae</taxon>
        <taxon>Nocardioides</taxon>
    </lineage>
</organism>
<dbReference type="InterPro" id="IPR005184">
    <property type="entry name" value="DUF306_Meta_HslJ"/>
</dbReference>
<dbReference type="PANTHER" id="PTHR35535:SF2">
    <property type="entry name" value="DUF306 DOMAIN-CONTAINING PROTEIN"/>
    <property type="match status" value="1"/>
</dbReference>
<keyword evidence="4" id="KW-1185">Reference proteome</keyword>
<feature type="chain" id="PRO_5047298582" evidence="1">
    <location>
        <begin position="30"/>
        <end position="279"/>
    </location>
</feature>
<dbReference type="InterPro" id="IPR053147">
    <property type="entry name" value="Hsp_HslJ-like"/>
</dbReference>
<dbReference type="PANTHER" id="PTHR35535">
    <property type="entry name" value="HEAT SHOCK PROTEIN HSLJ"/>
    <property type="match status" value="1"/>
</dbReference>
<dbReference type="EMBL" id="JAXQPW010000002">
    <property type="protein sequence ID" value="MDZ5662039.1"/>
    <property type="molecule type" value="Genomic_DNA"/>
</dbReference>
<gene>
    <name evidence="3" type="ORF">SFC79_09725</name>
</gene>
<evidence type="ECO:0000259" key="2">
    <source>
        <dbReference type="Pfam" id="PF03724"/>
    </source>
</evidence>
<evidence type="ECO:0000256" key="1">
    <source>
        <dbReference type="SAM" id="SignalP"/>
    </source>
</evidence>
<evidence type="ECO:0000313" key="4">
    <source>
        <dbReference type="Proteomes" id="UP001291999"/>
    </source>
</evidence>
<protein>
    <submittedName>
        <fullName evidence="3">META domain-containing protein</fullName>
    </submittedName>
</protein>
<comment type="caution">
    <text evidence="3">The sequence shown here is derived from an EMBL/GenBank/DDBJ whole genome shotgun (WGS) entry which is preliminary data.</text>
</comment>